<dbReference type="AlphaFoldDB" id="A0A2G8IU07"/>
<comment type="similarity">
    <text evidence="1">Belongs to the plasmid mobilization pre family.</text>
</comment>
<feature type="compositionally biased region" description="Basic and acidic residues" evidence="2">
    <location>
        <begin position="15"/>
        <end position="30"/>
    </location>
</feature>
<protein>
    <recommendedName>
        <fullName evidence="5">Mobilization protein</fullName>
    </recommendedName>
</protein>
<dbReference type="Gene3D" id="3.30.930.30">
    <property type="match status" value="1"/>
</dbReference>
<evidence type="ECO:0008006" key="5">
    <source>
        <dbReference type="Google" id="ProtNLM"/>
    </source>
</evidence>
<sequence length="86" mass="10096">MLKFKNADLKGLQIHNERGKESHTNPDIDESRTKLNYDLLHQHQQMIDDKSIINEHISKNGGNEARDSERCRPVLFVHDFSQPRIF</sequence>
<proteinExistence type="inferred from homology"/>
<evidence type="ECO:0000313" key="3">
    <source>
        <dbReference type="EMBL" id="PIK26919.1"/>
    </source>
</evidence>
<comment type="caution">
    <text evidence="3">The sequence shown here is derived from an EMBL/GenBank/DDBJ whole genome shotgun (WGS) entry which is preliminary data.</text>
</comment>
<gene>
    <name evidence="3" type="ORF">CTV99_09415</name>
</gene>
<accession>A0A2G8IU07</accession>
<dbReference type="Pfam" id="PF01076">
    <property type="entry name" value="Mob_Pre"/>
    <property type="match status" value="1"/>
</dbReference>
<feature type="region of interest" description="Disordered" evidence="2">
    <location>
        <begin position="1"/>
        <end position="30"/>
    </location>
</feature>
<evidence type="ECO:0000256" key="1">
    <source>
        <dbReference type="ARBA" id="ARBA00010657"/>
    </source>
</evidence>
<evidence type="ECO:0000256" key="2">
    <source>
        <dbReference type="SAM" id="MobiDB-lite"/>
    </source>
</evidence>
<organism evidence="3 4">
    <name type="scientific">Bacillus pumilus</name>
    <name type="common">Bacillus mesentericus</name>
    <dbReference type="NCBI Taxonomy" id="1408"/>
    <lineage>
        <taxon>Bacteria</taxon>
        <taxon>Bacillati</taxon>
        <taxon>Bacillota</taxon>
        <taxon>Bacilli</taxon>
        <taxon>Bacillales</taxon>
        <taxon>Bacillaceae</taxon>
        <taxon>Bacillus</taxon>
    </lineage>
</organism>
<dbReference type="GO" id="GO:0006310">
    <property type="term" value="P:DNA recombination"/>
    <property type="evidence" value="ECO:0007669"/>
    <property type="project" value="InterPro"/>
</dbReference>
<dbReference type="Proteomes" id="UP000230768">
    <property type="component" value="Unassembled WGS sequence"/>
</dbReference>
<evidence type="ECO:0000313" key="4">
    <source>
        <dbReference type="Proteomes" id="UP000230768"/>
    </source>
</evidence>
<dbReference type="EMBL" id="PEKP01000010">
    <property type="protein sequence ID" value="PIK26919.1"/>
    <property type="molecule type" value="Genomic_DNA"/>
</dbReference>
<name>A0A2G8IU07_BACPU</name>
<dbReference type="GO" id="GO:0003677">
    <property type="term" value="F:DNA binding"/>
    <property type="evidence" value="ECO:0007669"/>
    <property type="project" value="InterPro"/>
</dbReference>
<dbReference type="InterPro" id="IPR001668">
    <property type="entry name" value="Mob_Pre"/>
</dbReference>
<reference evidence="3 4" key="1">
    <citation type="submission" date="2017-11" db="EMBL/GenBank/DDBJ databases">
        <title>Draft genome sequence of Bacillus pumilus 51_5il from lake Gorkoye (Russia: Novosibirsk region).</title>
        <authorList>
            <person name="Shipova A.A."/>
            <person name="Rozanov A.S."/>
            <person name="Bryanskaya A.V."/>
            <person name="Peltek S.E."/>
        </authorList>
    </citation>
    <scope>NUCLEOTIDE SEQUENCE [LARGE SCALE GENOMIC DNA]</scope>
    <source>
        <strain evidence="3 4">51_5il</strain>
    </source>
</reference>